<accession>A0A080ML89</accession>
<dbReference type="InterPro" id="IPR013132">
    <property type="entry name" value="PseI/NeuA/B-like_N"/>
</dbReference>
<dbReference type="Gene3D" id="3.90.1210.10">
    <property type="entry name" value="Antifreeze-like/N-acetylneuraminic acid synthase C-terminal domain"/>
    <property type="match status" value="1"/>
</dbReference>
<name>A0A080ML89_9PROT</name>
<dbReference type="STRING" id="1453999.AW06_000215"/>
<dbReference type="EMBL" id="JDST02000004">
    <property type="protein sequence ID" value="KFB78409.1"/>
    <property type="molecule type" value="Genomic_DNA"/>
</dbReference>
<evidence type="ECO:0000313" key="2">
    <source>
        <dbReference type="EMBL" id="KFB78409.1"/>
    </source>
</evidence>
<dbReference type="Pfam" id="PF03102">
    <property type="entry name" value="NeuB"/>
    <property type="match status" value="1"/>
</dbReference>
<organism evidence="2 3">
    <name type="scientific">Candidatus Accumulibacter cognatus</name>
    <dbReference type="NCBI Taxonomy" id="2954383"/>
    <lineage>
        <taxon>Bacteria</taxon>
        <taxon>Pseudomonadati</taxon>
        <taxon>Pseudomonadota</taxon>
        <taxon>Betaproteobacteria</taxon>
        <taxon>Candidatus Accumulibacter</taxon>
    </lineage>
</organism>
<dbReference type="Proteomes" id="UP000021315">
    <property type="component" value="Unassembled WGS sequence"/>
</dbReference>
<evidence type="ECO:0000313" key="3">
    <source>
        <dbReference type="Proteomes" id="UP000021315"/>
    </source>
</evidence>
<dbReference type="GO" id="GO:0016051">
    <property type="term" value="P:carbohydrate biosynthetic process"/>
    <property type="evidence" value="ECO:0007669"/>
    <property type="project" value="InterPro"/>
</dbReference>
<sequence>MLHPFTRQTMSHSQQSQASEIFEDLFVLELANNHQGCLERGLRIVTDFSRIVRFNNVKAAIKLQFRDVEAFIHKEFRERTDIRYIRRTLDSRLSKAEYARLTTAIRRAGCIPMATPFDEVSVDLCVELGVEIIKIASSDINDWVLIEKIASTKCPVIASTGGSSLKDVDDLVKFFNRRGIPLAINHCVSLYPSENHEIELNQVDFLRRRYPHNVIGFSTHEHRDWQTSIAIAYAKGARTFERHIDIATDGSPVAAYCSLPHQIDQWFRTHRRVVEMCGAPGTQKRIPPSQEIAYLNALVRGVYARRDLRQGHALGDEDVYLAIPLQKGQISCRELMRGELLLCDVTADGAILIDMIDSPYADNEQLKALIYQRGL</sequence>
<dbReference type="PANTHER" id="PTHR42966">
    <property type="entry name" value="N-ACETYLNEURAMINATE SYNTHASE"/>
    <property type="match status" value="1"/>
</dbReference>
<protein>
    <submittedName>
        <fullName evidence="2">Spore coat polysaccharide biosynthesis protein SpsE</fullName>
    </submittedName>
</protein>
<evidence type="ECO:0000259" key="1">
    <source>
        <dbReference type="Pfam" id="PF03102"/>
    </source>
</evidence>
<dbReference type="PANTHER" id="PTHR42966:SF1">
    <property type="entry name" value="SIALIC ACID SYNTHASE"/>
    <property type="match status" value="1"/>
</dbReference>
<dbReference type="SUPFAM" id="SSF51569">
    <property type="entry name" value="Aldolase"/>
    <property type="match status" value="1"/>
</dbReference>
<dbReference type="Gene3D" id="3.20.20.70">
    <property type="entry name" value="Aldolase class I"/>
    <property type="match status" value="1"/>
</dbReference>
<comment type="caution">
    <text evidence="2">The sequence shown here is derived from an EMBL/GenBank/DDBJ whole genome shotgun (WGS) entry which is preliminary data.</text>
</comment>
<dbReference type="AlphaFoldDB" id="A0A080ML89"/>
<reference evidence="2" key="1">
    <citation type="submission" date="2014-02" db="EMBL/GenBank/DDBJ databases">
        <title>Expanding our view of genomic diversity in Candidatus Accumulibacter clades.</title>
        <authorList>
            <person name="Skennerton C.T."/>
            <person name="Barr J.J."/>
            <person name="Slater F.R."/>
            <person name="Bond P.L."/>
            <person name="Tyson G.W."/>
        </authorList>
    </citation>
    <scope>NUCLEOTIDE SEQUENCE [LARGE SCALE GENOMIC DNA]</scope>
</reference>
<keyword evidence="3" id="KW-1185">Reference proteome</keyword>
<dbReference type="InterPro" id="IPR051690">
    <property type="entry name" value="PseI-like"/>
</dbReference>
<feature type="domain" description="PseI/NeuA/B-like" evidence="1">
    <location>
        <begin position="60"/>
        <end position="278"/>
    </location>
</feature>
<proteinExistence type="predicted"/>
<dbReference type="GO" id="GO:0047444">
    <property type="term" value="F:N-acylneuraminate-9-phosphate synthase activity"/>
    <property type="evidence" value="ECO:0007669"/>
    <property type="project" value="TreeGrafter"/>
</dbReference>
<gene>
    <name evidence="2" type="primary">spsE_1</name>
    <name evidence="2" type="ORF">AW06_000215</name>
</gene>
<dbReference type="InterPro" id="IPR013785">
    <property type="entry name" value="Aldolase_TIM"/>
</dbReference>
<dbReference type="RefSeq" id="WP_273704269.1">
    <property type="nucleotide sequence ID" value="NZ_JDST02000004.1"/>
</dbReference>